<dbReference type="RefSeq" id="WP_108853491.1">
    <property type="nucleotide sequence ID" value="NZ_OMOQ01000002.1"/>
</dbReference>
<evidence type="ECO:0000313" key="3">
    <source>
        <dbReference type="Proteomes" id="UP000244924"/>
    </source>
</evidence>
<protein>
    <recommendedName>
        <fullName evidence="4">DUF1493 family protein</fullName>
    </recommendedName>
</protein>
<reference evidence="2 3" key="1">
    <citation type="submission" date="2018-03" db="EMBL/GenBank/DDBJ databases">
        <authorList>
            <person name="Keele B.F."/>
        </authorList>
    </citation>
    <scope>NUCLEOTIDE SEQUENCE [LARGE SCALE GENOMIC DNA]</scope>
    <source>
        <strain evidence="2 3">CECT 8626</strain>
    </source>
</reference>
<accession>A0A2R8BJC3</accession>
<gene>
    <name evidence="2" type="ORF">DEA8626_02442</name>
</gene>
<dbReference type="AlphaFoldDB" id="A0A2R8BJC3"/>
<dbReference type="Proteomes" id="UP000244924">
    <property type="component" value="Unassembled WGS sequence"/>
</dbReference>
<evidence type="ECO:0008006" key="4">
    <source>
        <dbReference type="Google" id="ProtNLM"/>
    </source>
</evidence>
<dbReference type="EMBL" id="OMOQ01000002">
    <property type="protein sequence ID" value="SPH23378.1"/>
    <property type="molecule type" value="Genomic_DNA"/>
</dbReference>
<dbReference type="OrthoDB" id="7867948at2"/>
<name>A0A2R8BJC3_9RHOB</name>
<evidence type="ECO:0000256" key="1">
    <source>
        <dbReference type="SAM" id="Phobius"/>
    </source>
</evidence>
<keyword evidence="1" id="KW-0472">Membrane</keyword>
<keyword evidence="1" id="KW-1133">Transmembrane helix</keyword>
<sequence>MEGGRADVAAFAESFLGQPLDDRTEADLFGATGCDGDDAFDFIEAFAERFGVDLEGYRWDFHHADEGALLNPGWPFRAPHQKVTRIPITLDLLRQSVCEGIWPLVYPPIDPVSSRPDVWNGLIALIVLALVGIATAGLVQLIM</sequence>
<keyword evidence="1" id="KW-0812">Transmembrane</keyword>
<feature type="transmembrane region" description="Helical" evidence="1">
    <location>
        <begin position="118"/>
        <end position="142"/>
    </location>
</feature>
<evidence type="ECO:0000313" key="2">
    <source>
        <dbReference type="EMBL" id="SPH23378.1"/>
    </source>
</evidence>
<organism evidence="2 3">
    <name type="scientific">Albidovulum aquaemixtae</name>
    <dbReference type="NCBI Taxonomy" id="1542388"/>
    <lineage>
        <taxon>Bacteria</taxon>
        <taxon>Pseudomonadati</taxon>
        <taxon>Pseudomonadota</taxon>
        <taxon>Alphaproteobacteria</taxon>
        <taxon>Rhodobacterales</taxon>
        <taxon>Paracoccaceae</taxon>
        <taxon>Albidovulum</taxon>
    </lineage>
</organism>
<keyword evidence="3" id="KW-1185">Reference proteome</keyword>
<proteinExistence type="predicted"/>